<sequence length="68" mass="7918">MEVLLIWSINQCTFPDPLYLVIIVYIVIGLSILPFFGCEEKKTKPKKRKLNHKLSKSIARKKKMEAIN</sequence>
<proteinExistence type="predicted"/>
<feature type="transmembrane region" description="Helical" evidence="1">
    <location>
        <begin position="18"/>
        <end position="38"/>
    </location>
</feature>
<reference evidence="3" key="1">
    <citation type="journal article" date="2016" name="Nature">
        <title>Genome evolution in the allotetraploid frog Xenopus laevis.</title>
        <authorList>
            <person name="Session A.M."/>
            <person name="Uno Y."/>
            <person name="Kwon T."/>
            <person name="Chapman J.A."/>
            <person name="Toyoda A."/>
            <person name="Takahashi S."/>
            <person name="Fukui A."/>
            <person name="Hikosaka A."/>
            <person name="Suzuki A."/>
            <person name="Kondo M."/>
            <person name="van Heeringen S.J."/>
            <person name="Quigley I."/>
            <person name="Heinz S."/>
            <person name="Ogino H."/>
            <person name="Ochi H."/>
            <person name="Hellsten U."/>
            <person name="Lyons J.B."/>
            <person name="Simakov O."/>
            <person name="Putnam N."/>
            <person name="Stites J."/>
            <person name="Kuroki Y."/>
            <person name="Tanaka T."/>
            <person name="Michiue T."/>
            <person name="Watanabe M."/>
            <person name="Bogdanovic O."/>
            <person name="Lister R."/>
            <person name="Georgiou G."/>
            <person name="Paranjpe S.S."/>
            <person name="van Kruijsbergen I."/>
            <person name="Shu S."/>
            <person name="Carlson J."/>
            <person name="Kinoshita T."/>
            <person name="Ohta Y."/>
            <person name="Mawaribuchi S."/>
            <person name="Jenkins J."/>
            <person name="Grimwood J."/>
            <person name="Schmutz J."/>
            <person name="Mitros T."/>
            <person name="Mozaffari S.V."/>
            <person name="Suzuki Y."/>
            <person name="Haramoto Y."/>
            <person name="Yamamoto T.S."/>
            <person name="Takagi C."/>
            <person name="Heald R."/>
            <person name="Miller K."/>
            <person name="Haudenschild C."/>
            <person name="Kitzman J."/>
            <person name="Nakayama T."/>
            <person name="Izutsu Y."/>
            <person name="Robert J."/>
            <person name="Fortriede J."/>
            <person name="Burns K."/>
            <person name="Lotay V."/>
            <person name="Karimi K."/>
            <person name="Yasuoka Y."/>
            <person name="Dichmann D.S."/>
            <person name="Flajnik M.F."/>
            <person name="Houston D.W."/>
            <person name="Shendure J."/>
            <person name="DuPasquier L."/>
            <person name="Vize P.D."/>
            <person name="Zorn A.M."/>
            <person name="Ito M."/>
            <person name="Marcotte E.M."/>
            <person name="Wallingford J.B."/>
            <person name="Ito Y."/>
            <person name="Asashima M."/>
            <person name="Ueno N."/>
            <person name="Matsuda Y."/>
            <person name="Veenstra G.J."/>
            <person name="Fujiyama A."/>
            <person name="Harland R.M."/>
            <person name="Taira M."/>
            <person name="Rokhsar D.S."/>
        </authorList>
    </citation>
    <scope>NUCLEOTIDE SEQUENCE [LARGE SCALE GENOMIC DNA]</scope>
    <source>
        <strain evidence="3">J</strain>
    </source>
</reference>
<name>A0A974CBS3_XENLA</name>
<evidence type="ECO:0000313" key="2">
    <source>
        <dbReference type="EMBL" id="OCT70268.1"/>
    </source>
</evidence>
<evidence type="ECO:0000256" key="1">
    <source>
        <dbReference type="SAM" id="Phobius"/>
    </source>
</evidence>
<evidence type="ECO:0000313" key="3">
    <source>
        <dbReference type="Proteomes" id="UP000694892"/>
    </source>
</evidence>
<protein>
    <submittedName>
        <fullName evidence="2">Uncharacterized protein</fullName>
    </submittedName>
</protein>
<dbReference type="AlphaFoldDB" id="A0A974CBS3"/>
<organism evidence="2 3">
    <name type="scientific">Xenopus laevis</name>
    <name type="common">African clawed frog</name>
    <dbReference type="NCBI Taxonomy" id="8355"/>
    <lineage>
        <taxon>Eukaryota</taxon>
        <taxon>Metazoa</taxon>
        <taxon>Chordata</taxon>
        <taxon>Craniata</taxon>
        <taxon>Vertebrata</taxon>
        <taxon>Euteleostomi</taxon>
        <taxon>Amphibia</taxon>
        <taxon>Batrachia</taxon>
        <taxon>Anura</taxon>
        <taxon>Pipoidea</taxon>
        <taxon>Pipidae</taxon>
        <taxon>Xenopodinae</taxon>
        <taxon>Xenopus</taxon>
        <taxon>Xenopus</taxon>
    </lineage>
</organism>
<keyword evidence="1" id="KW-1133">Transmembrane helix</keyword>
<accession>A0A974CBS3</accession>
<keyword evidence="1" id="KW-0812">Transmembrane</keyword>
<dbReference type="EMBL" id="CM004479">
    <property type="protein sequence ID" value="OCT70268.1"/>
    <property type="molecule type" value="Genomic_DNA"/>
</dbReference>
<dbReference type="Proteomes" id="UP000694892">
    <property type="component" value="Chromosome 7S"/>
</dbReference>
<keyword evidence="1" id="KW-0472">Membrane</keyword>
<gene>
    <name evidence="2" type="ORF">XELAEV_18037189mg</name>
</gene>